<protein>
    <submittedName>
        <fullName evidence="1">Uncharacterized protein</fullName>
    </submittedName>
</protein>
<proteinExistence type="predicted"/>
<evidence type="ECO:0000313" key="1">
    <source>
        <dbReference type="EMBL" id="MBX38752.1"/>
    </source>
</evidence>
<dbReference type="EMBL" id="GGEC01058268">
    <property type="protein sequence ID" value="MBX38752.1"/>
    <property type="molecule type" value="Transcribed_RNA"/>
</dbReference>
<sequence>MDRSIPCEVPLSLVQSPFTIFIKKKKENKIKSGKTKNSHLPLPFWAACARQPLIIIKSYISVPSLLNSITQHKQTFWGFEIFCISR</sequence>
<name>A0A2P2N8H3_RHIMU</name>
<organism evidence="1">
    <name type="scientific">Rhizophora mucronata</name>
    <name type="common">Asiatic mangrove</name>
    <dbReference type="NCBI Taxonomy" id="61149"/>
    <lineage>
        <taxon>Eukaryota</taxon>
        <taxon>Viridiplantae</taxon>
        <taxon>Streptophyta</taxon>
        <taxon>Embryophyta</taxon>
        <taxon>Tracheophyta</taxon>
        <taxon>Spermatophyta</taxon>
        <taxon>Magnoliopsida</taxon>
        <taxon>eudicotyledons</taxon>
        <taxon>Gunneridae</taxon>
        <taxon>Pentapetalae</taxon>
        <taxon>rosids</taxon>
        <taxon>fabids</taxon>
        <taxon>Malpighiales</taxon>
        <taxon>Rhizophoraceae</taxon>
        <taxon>Rhizophora</taxon>
    </lineage>
</organism>
<accession>A0A2P2N8H3</accession>
<dbReference type="AlphaFoldDB" id="A0A2P2N8H3"/>
<reference evidence="1" key="1">
    <citation type="submission" date="2018-02" db="EMBL/GenBank/DDBJ databases">
        <title>Rhizophora mucronata_Transcriptome.</title>
        <authorList>
            <person name="Meera S.P."/>
            <person name="Sreeshan A."/>
            <person name="Augustine A."/>
        </authorList>
    </citation>
    <scope>NUCLEOTIDE SEQUENCE</scope>
    <source>
        <tissue evidence="1">Leaf</tissue>
    </source>
</reference>